<evidence type="ECO:0008006" key="3">
    <source>
        <dbReference type="Google" id="ProtNLM"/>
    </source>
</evidence>
<dbReference type="AlphaFoldDB" id="A0A6C0LH75"/>
<evidence type="ECO:0000313" key="2">
    <source>
        <dbReference type="EMBL" id="QHU29198.1"/>
    </source>
</evidence>
<reference evidence="2" key="1">
    <citation type="journal article" date="2020" name="Nature">
        <title>Giant virus diversity and host interactions through global metagenomics.</title>
        <authorList>
            <person name="Schulz F."/>
            <person name="Roux S."/>
            <person name="Paez-Espino D."/>
            <person name="Jungbluth S."/>
            <person name="Walsh D.A."/>
            <person name="Denef V.J."/>
            <person name="McMahon K.D."/>
            <person name="Konstantinidis K.T."/>
            <person name="Eloe-Fadrosh E.A."/>
            <person name="Kyrpides N.C."/>
            <person name="Woyke T."/>
        </authorList>
    </citation>
    <scope>NUCLEOTIDE SEQUENCE</scope>
    <source>
        <strain evidence="2">GVMAG-M-3300027804-47</strain>
    </source>
</reference>
<name>A0A6C0LH75_9ZZZZ</name>
<feature type="transmembrane region" description="Helical" evidence="1">
    <location>
        <begin position="121"/>
        <end position="142"/>
    </location>
</feature>
<keyword evidence="1" id="KW-1133">Transmembrane helix</keyword>
<proteinExistence type="predicted"/>
<dbReference type="EMBL" id="MN740482">
    <property type="protein sequence ID" value="QHU29198.1"/>
    <property type="molecule type" value="Genomic_DNA"/>
</dbReference>
<evidence type="ECO:0000256" key="1">
    <source>
        <dbReference type="SAM" id="Phobius"/>
    </source>
</evidence>
<keyword evidence="1" id="KW-0812">Transmembrane</keyword>
<feature type="transmembrane region" description="Helical" evidence="1">
    <location>
        <begin position="88"/>
        <end position="109"/>
    </location>
</feature>
<feature type="transmembrane region" description="Helical" evidence="1">
    <location>
        <begin position="56"/>
        <end position="76"/>
    </location>
</feature>
<sequence length="200" mass="23476">MCWNASVSLNTYAFSTFASLFAYSNGVTNFLGLLFYQSFVIMQLIEYFIWTKTFSNSLLSQIALFVVLCQPILNILKIEKRPEWIPYLLVAYFVFIVILYTIVIPFNTIEFTSTPSKNGHLAWNWFKLNIYAIAILYAFLAVRWIIDEMYPTLLFITTILVISIILYKETHTWGSMWCWIANALSFYLIVLVFYKDFCKI</sequence>
<organism evidence="2">
    <name type="scientific">viral metagenome</name>
    <dbReference type="NCBI Taxonomy" id="1070528"/>
    <lineage>
        <taxon>unclassified sequences</taxon>
        <taxon>metagenomes</taxon>
        <taxon>organismal metagenomes</taxon>
    </lineage>
</organism>
<feature type="transmembrane region" description="Helical" evidence="1">
    <location>
        <begin position="30"/>
        <end position="50"/>
    </location>
</feature>
<accession>A0A6C0LH75</accession>
<keyword evidence="1" id="KW-0472">Membrane</keyword>
<protein>
    <recommendedName>
        <fullName evidence="3">Nicotinamide mononucleotide transporter</fullName>
    </recommendedName>
</protein>
<feature type="transmembrane region" description="Helical" evidence="1">
    <location>
        <begin position="149"/>
        <end position="167"/>
    </location>
</feature>
<feature type="transmembrane region" description="Helical" evidence="1">
    <location>
        <begin position="173"/>
        <end position="194"/>
    </location>
</feature>